<sequence length="311" mass="34820">MSKLPDYPFTPQRFEVRPGIQMSYLDEGPRDAEVVVMLHGNPSWSYYWRKLVGALAHPASGKRYRCIVPDHVGMGLSDKPDDAPGVRPGYVYTLQSRVDDLQALLRHAGIDDETPVTLAVHDWGGMIGFGWALSHASQVKRLVLLNTGAFPLPASKPMPWEIALGRDSRLGAFIIRAFNAFSSGASYIGVRRRMPAAVRRAYVAPYDNWANRISTLRFMQDIPLAPGDPAWSLVEAAGKRLHEYADRPVFVGWGMRDFVFDHHFLAGFEAALPKAEVTRYPDAGHYVLEDEAADLLPKIRQFLDRHPLQQG</sequence>
<reference evidence="2 3" key="1">
    <citation type="submission" date="2015-05" db="EMBL/GenBank/DDBJ databases">
        <title>Genome sequencing and analysis of members of genus Stenotrophomonas.</title>
        <authorList>
            <person name="Patil P.P."/>
            <person name="Midha S."/>
            <person name="Patil P.B."/>
        </authorList>
    </citation>
    <scope>NUCLEOTIDE SEQUENCE [LARGE SCALE GENOMIC DNA]</scope>
    <source>
        <strain evidence="2 3">DSM 21858</strain>
    </source>
</reference>
<dbReference type="OrthoDB" id="9773293at2"/>
<gene>
    <name evidence="2" type="ORF">ABB29_00350</name>
</gene>
<dbReference type="STRING" id="344882.ABB29_00350"/>
<protein>
    <submittedName>
        <fullName evidence="2">Alpha/beta hydrolase</fullName>
    </submittedName>
</protein>
<keyword evidence="3" id="KW-1185">Reference proteome</keyword>
<evidence type="ECO:0000259" key="1">
    <source>
        <dbReference type="Pfam" id="PF00561"/>
    </source>
</evidence>
<dbReference type="PANTHER" id="PTHR43798">
    <property type="entry name" value="MONOACYLGLYCEROL LIPASE"/>
    <property type="match status" value="1"/>
</dbReference>
<dbReference type="SUPFAM" id="SSF53474">
    <property type="entry name" value="alpha/beta-Hydrolases"/>
    <property type="match status" value="1"/>
</dbReference>
<dbReference type="InterPro" id="IPR000073">
    <property type="entry name" value="AB_hydrolase_1"/>
</dbReference>
<accession>A0A0R0D174</accession>
<proteinExistence type="predicted"/>
<evidence type="ECO:0000313" key="2">
    <source>
        <dbReference type="EMBL" id="KRG72119.1"/>
    </source>
</evidence>
<dbReference type="InterPro" id="IPR029058">
    <property type="entry name" value="AB_hydrolase_fold"/>
</dbReference>
<dbReference type="EMBL" id="LDJL01000001">
    <property type="protein sequence ID" value="KRG72119.1"/>
    <property type="molecule type" value="Genomic_DNA"/>
</dbReference>
<dbReference type="Proteomes" id="UP000052052">
    <property type="component" value="Unassembled WGS sequence"/>
</dbReference>
<dbReference type="Pfam" id="PF00561">
    <property type="entry name" value="Abhydrolase_1"/>
    <property type="match status" value="1"/>
</dbReference>
<dbReference type="RefSeq" id="WP_057656792.1">
    <property type="nucleotide sequence ID" value="NZ_LDJL01000001.1"/>
</dbReference>
<dbReference type="PANTHER" id="PTHR43798:SF24">
    <property type="entry name" value="CIS-3-ALKYL-4-ALKYLOXETAN-2-ONE DECARBOXYLASE"/>
    <property type="match status" value="1"/>
</dbReference>
<dbReference type="InterPro" id="IPR050266">
    <property type="entry name" value="AB_hydrolase_sf"/>
</dbReference>
<dbReference type="GO" id="GO:0016020">
    <property type="term" value="C:membrane"/>
    <property type="evidence" value="ECO:0007669"/>
    <property type="project" value="TreeGrafter"/>
</dbReference>
<name>A0A0R0D174_9GAMM</name>
<keyword evidence="2" id="KW-0378">Hydrolase</keyword>
<dbReference type="AlphaFoldDB" id="A0A0R0D174"/>
<dbReference type="PATRIC" id="fig|344882.3.peg.71"/>
<feature type="domain" description="AB hydrolase-1" evidence="1">
    <location>
        <begin position="34"/>
        <end position="291"/>
    </location>
</feature>
<evidence type="ECO:0000313" key="3">
    <source>
        <dbReference type="Proteomes" id="UP000052052"/>
    </source>
</evidence>
<organism evidence="2 3">
    <name type="scientific">Pseudoxanthomonas dokdonensis</name>
    <dbReference type="NCBI Taxonomy" id="344882"/>
    <lineage>
        <taxon>Bacteria</taxon>
        <taxon>Pseudomonadati</taxon>
        <taxon>Pseudomonadota</taxon>
        <taxon>Gammaproteobacteria</taxon>
        <taxon>Lysobacterales</taxon>
        <taxon>Lysobacteraceae</taxon>
        <taxon>Pseudoxanthomonas</taxon>
    </lineage>
</organism>
<dbReference type="GO" id="GO:0016787">
    <property type="term" value="F:hydrolase activity"/>
    <property type="evidence" value="ECO:0007669"/>
    <property type="project" value="UniProtKB-KW"/>
</dbReference>
<comment type="caution">
    <text evidence="2">The sequence shown here is derived from an EMBL/GenBank/DDBJ whole genome shotgun (WGS) entry which is preliminary data.</text>
</comment>
<dbReference type="Gene3D" id="3.40.50.1820">
    <property type="entry name" value="alpha/beta hydrolase"/>
    <property type="match status" value="1"/>
</dbReference>